<keyword evidence="2" id="KW-1185">Reference proteome</keyword>
<proteinExistence type="predicted"/>
<comment type="caution">
    <text evidence="1">The sequence shown here is derived from an EMBL/GenBank/DDBJ whole genome shotgun (WGS) entry which is preliminary data.</text>
</comment>
<organism evidence="1 2">
    <name type="scientific">Polysphondylium violaceum</name>
    <dbReference type="NCBI Taxonomy" id="133409"/>
    <lineage>
        <taxon>Eukaryota</taxon>
        <taxon>Amoebozoa</taxon>
        <taxon>Evosea</taxon>
        <taxon>Eumycetozoa</taxon>
        <taxon>Dictyostelia</taxon>
        <taxon>Dictyosteliales</taxon>
        <taxon>Dictyosteliaceae</taxon>
        <taxon>Polysphondylium</taxon>
    </lineage>
</organism>
<reference evidence="1" key="1">
    <citation type="submission" date="2020-01" db="EMBL/GenBank/DDBJ databases">
        <title>Development of genomics and gene disruption for Polysphondylium violaceum indicates a role for the polyketide synthase stlB in stalk morphogenesis.</title>
        <authorList>
            <person name="Narita B."/>
            <person name="Kawabe Y."/>
            <person name="Kin K."/>
            <person name="Saito T."/>
            <person name="Gibbs R."/>
            <person name="Kuspa A."/>
            <person name="Muzny D."/>
            <person name="Queller D."/>
            <person name="Richards S."/>
            <person name="Strassman J."/>
            <person name="Sucgang R."/>
            <person name="Worley K."/>
            <person name="Schaap P."/>
        </authorList>
    </citation>
    <scope>NUCLEOTIDE SEQUENCE</scope>
    <source>
        <strain evidence="1">QSvi11</strain>
    </source>
</reference>
<protein>
    <submittedName>
        <fullName evidence="1">Uncharacterized protein</fullName>
    </submittedName>
</protein>
<evidence type="ECO:0000313" key="1">
    <source>
        <dbReference type="EMBL" id="KAF2069895.1"/>
    </source>
</evidence>
<evidence type="ECO:0000313" key="2">
    <source>
        <dbReference type="Proteomes" id="UP000695562"/>
    </source>
</evidence>
<dbReference type="AlphaFoldDB" id="A0A8J4PL23"/>
<dbReference type="Proteomes" id="UP000695562">
    <property type="component" value="Unassembled WGS sequence"/>
</dbReference>
<accession>A0A8J4PL23</accession>
<name>A0A8J4PL23_9MYCE</name>
<gene>
    <name evidence="1" type="ORF">CYY_008781</name>
</gene>
<dbReference type="EMBL" id="AJWJ01000577">
    <property type="protein sequence ID" value="KAF2069895.1"/>
    <property type="molecule type" value="Genomic_DNA"/>
</dbReference>
<sequence length="768" mass="90621">MASTITTTSTTNVSSWFYVYRNKFLRDKVFSHLGRYRVHDNLFRNGVVFHQYDDLQLSDIINSGKIDLINQKLKEFESLYQIDDNIDNFNNKDSATQPYYPFYQHWLDFDFTHSLANLFKLGDTISGDQMDALLLDIFRVFKIKDHYLKDIRKLERLLVQIPISKRNISIFKLFFTRFDICLHSFRDVDLFQQLVQRGDVLISDFNKLVTLEFFVKNKHMFRNIQGWDDAKCIRMVLLQEKVNLEVLVWLLETSPYVNYNLYVESHPKVDRSKLIKYRLFSVDIVVNEKAIFFNMYSLSLKHVELLEFTIQHYQESFNRDFVTIGTSKPINDILVAKRFIEHVHSLKRIDNPLDVTTLSSEPEFIKLFIASPKFRLIGTNLFCSKENVLLFLRYTSCTLYVENPYYVPHIMEALEEFYQGLVEWNVFSSRFFNLEKYLHFASVKHIDHYKQHTNAQSINSRMLDLYLESGRLDLYNYSQGRVSNLHIFISFAMKNYDLEAIRGFVESDHYNAINFSLPFWFLALGRNKEEKQKAREIVNYFFYENSSLVPSNADTNYGFCALIDNVLFRDCGLVCDKTDLIKRALYLGDLALTKNVIGILNENEFIHFLNTIEDIVLSYFNSFLSTAFKVPIYLFSTFPHQFSQSTLASLASIATKNHNLVLMDILLHRTKVRFIKPQSKEHDQELLEFSWMNIQKSKYLKNCKYDFSLIKVDIPDERFNLHFAQDFSSPTQLFFDSKYHRIIPSSSSYSFLDNGLANLKKTNHFRSI</sequence>